<dbReference type="Proteomes" id="UP000274429">
    <property type="component" value="Unassembled WGS sequence"/>
</dbReference>
<protein>
    <submittedName>
        <fullName evidence="1 3">Uncharacterized protein</fullName>
    </submittedName>
</protein>
<keyword evidence="2" id="KW-1185">Reference proteome</keyword>
<evidence type="ECO:0000313" key="1">
    <source>
        <dbReference type="EMBL" id="VDM31783.1"/>
    </source>
</evidence>
<dbReference type="EMBL" id="UYWX01020370">
    <property type="protein sequence ID" value="VDM31783.1"/>
    <property type="molecule type" value="Genomic_DNA"/>
</dbReference>
<accession>A0A0R3X2B6</accession>
<dbReference type="AlphaFoldDB" id="A0A0R3X2B6"/>
<reference evidence="3" key="1">
    <citation type="submission" date="2017-02" db="UniProtKB">
        <authorList>
            <consortium name="WormBaseParasite"/>
        </authorList>
    </citation>
    <scope>IDENTIFICATION</scope>
</reference>
<name>A0A0R3X2B6_HYDTA</name>
<organism evidence="3">
    <name type="scientific">Hydatigena taeniaeformis</name>
    <name type="common">Feline tapeworm</name>
    <name type="synonym">Taenia taeniaeformis</name>
    <dbReference type="NCBI Taxonomy" id="6205"/>
    <lineage>
        <taxon>Eukaryota</taxon>
        <taxon>Metazoa</taxon>
        <taxon>Spiralia</taxon>
        <taxon>Lophotrochozoa</taxon>
        <taxon>Platyhelminthes</taxon>
        <taxon>Cestoda</taxon>
        <taxon>Eucestoda</taxon>
        <taxon>Cyclophyllidea</taxon>
        <taxon>Taeniidae</taxon>
        <taxon>Hydatigera</taxon>
    </lineage>
</organism>
<gene>
    <name evidence="1" type="ORF">TTAC_LOCUS7408</name>
</gene>
<evidence type="ECO:0000313" key="3">
    <source>
        <dbReference type="WBParaSite" id="TTAC_0000742301-mRNA-1"/>
    </source>
</evidence>
<dbReference type="WBParaSite" id="TTAC_0000742301-mRNA-1">
    <property type="protein sequence ID" value="TTAC_0000742301-mRNA-1"/>
    <property type="gene ID" value="TTAC_0000742301"/>
</dbReference>
<evidence type="ECO:0000313" key="2">
    <source>
        <dbReference type="Proteomes" id="UP000274429"/>
    </source>
</evidence>
<sequence length="50" mass="5294">MNDRFITPPPSPSSPLLSLLPPLGRPGAMASDFTGCRQKFQPVSSALPVN</sequence>
<proteinExistence type="predicted"/>
<reference evidence="1 2" key="2">
    <citation type="submission" date="2018-11" db="EMBL/GenBank/DDBJ databases">
        <authorList>
            <consortium name="Pathogen Informatics"/>
        </authorList>
    </citation>
    <scope>NUCLEOTIDE SEQUENCE [LARGE SCALE GENOMIC DNA]</scope>
</reference>